<comment type="caution">
    <text evidence="6">The sequence shown here is derived from an EMBL/GenBank/DDBJ whole genome shotgun (WGS) entry which is preliminary data.</text>
</comment>
<feature type="transmembrane region" description="Helical" evidence="5">
    <location>
        <begin position="231"/>
        <end position="252"/>
    </location>
</feature>
<evidence type="ECO:0000256" key="4">
    <source>
        <dbReference type="ARBA" id="ARBA00023136"/>
    </source>
</evidence>
<keyword evidence="3 5" id="KW-1133">Transmembrane helix</keyword>
<dbReference type="PANTHER" id="PTHR43427">
    <property type="entry name" value="CHLORIDE CHANNEL PROTEIN CLC-E"/>
    <property type="match status" value="1"/>
</dbReference>
<dbReference type="AlphaFoldDB" id="A0A419VY68"/>
<dbReference type="OrthoDB" id="9767361at2"/>
<dbReference type="InterPro" id="IPR014743">
    <property type="entry name" value="Cl-channel_core"/>
</dbReference>
<dbReference type="GO" id="GO:0015108">
    <property type="term" value="F:chloride transmembrane transporter activity"/>
    <property type="evidence" value="ECO:0007669"/>
    <property type="project" value="InterPro"/>
</dbReference>
<feature type="transmembrane region" description="Helical" evidence="5">
    <location>
        <begin position="356"/>
        <end position="376"/>
    </location>
</feature>
<dbReference type="PRINTS" id="PR00762">
    <property type="entry name" value="CLCHANNEL"/>
</dbReference>
<dbReference type="InterPro" id="IPR001807">
    <property type="entry name" value="ClC"/>
</dbReference>
<keyword evidence="2 5" id="KW-0812">Transmembrane</keyword>
<dbReference type="Pfam" id="PF00654">
    <property type="entry name" value="Voltage_CLC"/>
    <property type="match status" value="1"/>
</dbReference>
<dbReference type="Proteomes" id="UP000283387">
    <property type="component" value="Unassembled WGS sequence"/>
</dbReference>
<comment type="subcellular location">
    <subcellularLocation>
        <location evidence="1">Membrane</location>
        <topology evidence="1">Multi-pass membrane protein</topology>
    </subcellularLocation>
</comment>
<feature type="transmembrane region" description="Helical" evidence="5">
    <location>
        <begin position="55"/>
        <end position="73"/>
    </location>
</feature>
<evidence type="ECO:0000256" key="5">
    <source>
        <dbReference type="SAM" id="Phobius"/>
    </source>
</evidence>
<dbReference type="Gene3D" id="1.10.3080.10">
    <property type="entry name" value="Clc chloride channel"/>
    <property type="match status" value="1"/>
</dbReference>
<sequence length="456" mass="49377">MPLKIKRHLDQFYILKYVIKWFLLTLPVALISGSLVAIFLYLLQLATETRWQQGWLLYFLPLAGVAIVALYRFKGKNAEAGNNLVVDEIHKPGGGIPARMAPFVLITTVATHLFGGSAGREGTAVQIGGSMAAFVGKMLKLDKDDLRILLISGVAAGFGAVFGTPIAGAIFALEVLAFGKIKYDALFPALSASLMADIVCSSFGITHTHYHVNFHDHVQSSFSFMHFDLKLIFFVIIAAIFFGLAGNAFAYLTHEIKDLANKYIKRKLLIPAVGGLVVIAMTFLLGTRDYLGIGVTTADGTGVSLVNAFKADGVDLLSWFWKLVFTAVTLGTGFKGGEVTPLFFIGATLGNTIATLTGNPVDLFAALGFIAVFAGATNTPMACTLMGVELFGGEHILYYAIACFIAYYFSGNSGIYSSQRLGVSKGVFDYQTETNQTLKQIWETKKKKGKHNDHES</sequence>
<accession>A0A419VY68</accession>
<proteinExistence type="predicted"/>
<keyword evidence="4 5" id="KW-0472">Membrane</keyword>
<evidence type="ECO:0000256" key="2">
    <source>
        <dbReference type="ARBA" id="ARBA00022692"/>
    </source>
</evidence>
<protein>
    <submittedName>
        <fullName evidence="6">H+/Cl-antiporter ClcA</fullName>
    </submittedName>
</protein>
<dbReference type="SUPFAM" id="SSF81340">
    <property type="entry name" value="Clc chloride channel"/>
    <property type="match status" value="1"/>
</dbReference>
<feature type="transmembrane region" description="Helical" evidence="5">
    <location>
        <begin position="396"/>
        <end position="416"/>
    </location>
</feature>
<feature type="transmembrane region" description="Helical" evidence="5">
    <location>
        <begin position="148"/>
        <end position="173"/>
    </location>
</feature>
<feature type="transmembrane region" description="Helical" evidence="5">
    <location>
        <begin position="268"/>
        <end position="286"/>
    </location>
</feature>
<dbReference type="EMBL" id="RAPN01000002">
    <property type="protein sequence ID" value="RKD88173.1"/>
    <property type="molecule type" value="Genomic_DNA"/>
</dbReference>
<evidence type="ECO:0000256" key="1">
    <source>
        <dbReference type="ARBA" id="ARBA00004141"/>
    </source>
</evidence>
<feature type="transmembrane region" description="Helical" evidence="5">
    <location>
        <begin position="21"/>
        <end position="43"/>
    </location>
</feature>
<gene>
    <name evidence="6" type="ORF">BC643_3316</name>
</gene>
<dbReference type="InterPro" id="IPR050368">
    <property type="entry name" value="ClC-type_chloride_channel"/>
</dbReference>
<evidence type="ECO:0000313" key="7">
    <source>
        <dbReference type="Proteomes" id="UP000283387"/>
    </source>
</evidence>
<evidence type="ECO:0000313" key="6">
    <source>
        <dbReference type="EMBL" id="RKD88173.1"/>
    </source>
</evidence>
<keyword evidence="7" id="KW-1185">Reference proteome</keyword>
<name>A0A419VY68_9BACT</name>
<dbReference type="PANTHER" id="PTHR43427:SF12">
    <property type="entry name" value="CHLORIDE TRANSPORTER"/>
    <property type="match status" value="1"/>
</dbReference>
<dbReference type="GO" id="GO:0016020">
    <property type="term" value="C:membrane"/>
    <property type="evidence" value="ECO:0007669"/>
    <property type="project" value="UniProtKB-SubCell"/>
</dbReference>
<evidence type="ECO:0000256" key="3">
    <source>
        <dbReference type="ARBA" id="ARBA00022989"/>
    </source>
</evidence>
<dbReference type="RefSeq" id="WP_120274357.1">
    <property type="nucleotide sequence ID" value="NZ_RAPN01000002.1"/>
</dbReference>
<reference evidence="6 7" key="1">
    <citation type="submission" date="2018-09" db="EMBL/GenBank/DDBJ databases">
        <title>Genomic Encyclopedia of Archaeal and Bacterial Type Strains, Phase II (KMG-II): from individual species to whole genera.</title>
        <authorList>
            <person name="Goeker M."/>
        </authorList>
    </citation>
    <scope>NUCLEOTIDE SEQUENCE [LARGE SCALE GENOMIC DNA]</scope>
    <source>
        <strain evidence="6 7">DSM 27148</strain>
    </source>
</reference>
<dbReference type="CDD" id="cd03682">
    <property type="entry name" value="ClC_sycA_like"/>
    <property type="match status" value="1"/>
</dbReference>
<organism evidence="6 7">
    <name type="scientific">Mangrovibacterium diazotrophicum</name>
    <dbReference type="NCBI Taxonomy" id="1261403"/>
    <lineage>
        <taxon>Bacteria</taxon>
        <taxon>Pseudomonadati</taxon>
        <taxon>Bacteroidota</taxon>
        <taxon>Bacteroidia</taxon>
        <taxon>Marinilabiliales</taxon>
        <taxon>Prolixibacteraceae</taxon>
        <taxon>Mangrovibacterium</taxon>
    </lineage>
</organism>